<proteinExistence type="predicted"/>
<evidence type="ECO:0000256" key="1">
    <source>
        <dbReference type="ARBA" id="ARBA00022527"/>
    </source>
</evidence>
<dbReference type="Proteomes" id="UP000466345">
    <property type="component" value="Unassembled WGS sequence"/>
</dbReference>
<dbReference type="InterPro" id="IPR003594">
    <property type="entry name" value="HATPase_dom"/>
</dbReference>
<gene>
    <name evidence="3" type="ORF">SRB5_36440</name>
</gene>
<reference evidence="3 4" key="1">
    <citation type="submission" date="2019-10" db="EMBL/GenBank/DDBJ databases">
        <title>Streptomyces smaragdinus sp. nov. and Streptomyces fabii sp. nov., isolated from the gut of fungus growing-termite Macrotermes natalensis.</title>
        <authorList>
            <person name="Schwitalla J."/>
            <person name="Benndorf R."/>
            <person name="Martin K."/>
            <person name="De Beer W."/>
            <person name="Kaster A.-K."/>
            <person name="Vollmers J."/>
            <person name="Poulsen M."/>
            <person name="Beemelmanns C."/>
        </authorList>
    </citation>
    <scope>NUCLEOTIDE SEQUENCE [LARGE SCALE GENOMIC DNA]</scope>
    <source>
        <strain evidence="3 4">RB5</strain>
    </source>
</reference>
<dbReference type="PANTHER" id="PTHR35526">
    <property type="entry name" value="ANTI-SIGMA-F FACTOR RSBW-RELATED"/>
    <property type="match status" value="1"/>
</dbReference>
<dbReference type="GO" id="GO:0004674">
    <property type="term" value="F:protein serine/threonine kinase activity"/>
    <property type="evidence" value="ECO:0007669"/>
    <property type="project" value="UniProtKB-KW"/>
</dbReference>
<evidence type="ECO:0000313" key="4">
    <source>
        <dbReference type="Proteomes" id="UP000466345"/>
    </source>
</evidence>
<dbReference type="Gene3D" id="3.30.565.10">
    <property type="entry name" value="Histidine kinase-like ATPase, C-terminal domain"/>
    <property type="match status" value="1"/>
</dbReference>
<dbReference type="PANTHER" id="PTHR35526:SF3">
    <property type="entry name" value="ANTI-SIGMA-F FACTOR RSBW"/>
    <property type="match status" value="1"/>
</dbReference>
<evidence type="ECO:0000313" key="3">
    <source>
        <dbReference type="EMBL" id="MQY13496.1"/>
    </source>
</evidence>
<dbReference type="InterPro" id="IPR050267">
    <property type="entry name" value="Anti-sigma-factor_SerPK"/>
</dbReference>
<name>A0A7K0CJ68_9ACTN</name>
<organism evidence="3 4">
    <name type="scientific">Streptomyces smaragdinus</name>
    <dbReference type="NCBI Taxonomy" id="2585196"/>
    <lineage>
        <taxon>Bacteria</taxon>
        <taxon>Bacillati</taxon>
        <taxon>Actinomycetota</taxon>
        <taxon>Actinomycetes</taxon>
        <taxon>Kitasatosporales</taxon>
        <taxon>Streptomycetaceae</taxon>
        <taxon>Streptomyces</taxon>
    </lineage>
</organism>
<evidence type="ECO:0000259" key="2">
    <source>
        <dbReference type="Pfam" id="PF13581"/>
    </source>
</evidence>
<comment type="caution">
    <text evidence="3">The sequence shown here is derived from an EMBL/GenBank/DDBJ whole genome shotgun (WGS) entry which is preliminary data.</text>
</comment>
<keyword evidence="4" id="KW-1185">Reference proteome</keyword>
<dbReference type="EMBL" id="WEGJ01000013">
    <property type="protein sequence ID" value="MQY13496.1"/>
    <property type="molecule type" value="Genomic_DNA"/>
</dbReference>
<dbReference type="RefSeq" id="WP_323378114.1">
    <property type="nucleotide sequence ID" value="NZ_WEGJ01000013.1"/>
</dbReference>
<keyword evidence="1" id="KW-0808">Transferase</keyword>
<protein>
    <recommendedName>
        <fullName evidence="2">Histidine kinase/HSP90-like ATPase domain-containing protein</fullName>
    </recommendedName>
</protein>
<dbReference type="InterPro" id="IPR036890">
    <property type="entry name" value="HATPase_C_sf"/>
</dbReference>
<feature type="domain" description="Histidine kinase/HSP90-like ATPase" evidence="2">
    <location>
        <begin position="19"/>
        <end position="130"/>
    </location>
</feature>
<keyword evidence="1" id="KW-0723">Serine/threonine-protein kinase</keyword>
<dbReference type="Pfam" id="PF13581">
    <property type="entry name" value="HATPase_c_2"/>
    <property type="match status" value="1"/>
</dbReference>
<keyword evidence="1" id="KW-0418">Kinase</keyword>
<sequence length="140" mass="15380">MKPTFNVTPEAPRLTLRLSSTPRGARLARRLAVDQLTRWRLPTDGPLAWAVATVTAELALNAVTHGRTPGRDFGLCVRLLTDTIRIEVSDTRPDRYPVLVPPDDTAEQGRGLLLVDALTSNWGCVPRGTCAKTVWADIPR</sequence>
<dbReference type="AlphaFoldDB" id="A0A7K0CJ68"/>
<dbReference type="CDD" id="cd16936">
    <property type="entry name" value="HATPase_RsbW-like"/>
    <property type="match status" value="1"/>
</dbReference>
<accession>A0A7K0CJ68</accession>